<reference evidence="2 3" key="1">
    <citation type="submission" date="2016-04" db="EMBL/GenBank/DDBJ databases">
        <title>Draft genome of Fonsecaea erecta CBS 125763.</title>
        <authorList>
            <person name="Weiss V.A."/>
            <person name="Vicente V.A."/>
            <person name="Raittz R.T."/>
            <person name="Moreno L.F."/>
            <person name="De Souza E.M."/>
            <person name="Pedrosa F.O."/>
            <person name="Steffens M.B."/>
            <person name="Faoro H."/>
            <person name="Tadra-Sfeir M.Z."/>
            <person name="Najafzadeh M.J."/>
            <person name="Felipe M.S."/>
            <person name="Teixeira M."/>
            <person name="Sun J."/>
            <person name="Xi L."/>
            <person name="Gomes R."/>
            <person name="De Azevedo C.M."/>
            <person name="Salgado C.G."/>
            <person name="Da Silva M.B."/>
            <person name="Nascimento M.F."/>
            <person name="Queiroz-Telles F."/>
            <person name="Attili D.S."/>
            <person name="Gorbushina A."/>
        </authorList>
    </citation>
    <scope>NUCLEOTIDE SEQUENCE [LARGE SCALE GENOMIC DNA]</scope>
    <source>
        <strain evidence="2 3">CBS 125763</strain>
    </source>
</reference>
<evidence type="ECO:0000256" key="1">
    <source>
        <dbReference type="SAM" id="MobiDB-lite"/>
    </source>
</evidence>
<feature type="region of interest" description="Disordered" evidence="1">
    <location>
        <begin position="132"/>
        <end position="161"/>
    </location>
</feature>
<dbReference type="OrthoDB" id="4143261at2759"/>
<dbReference type="RefSeq" id="XP_018690919.1">
    <property type="nucleotide sequence ID" value="XM_018839798.1"/>
</dbReference>
<feature type="region of interest" description="Disordered" evidence="1">
    <location>
        <begin position="408"/>
        <end position="429"/>
    </location>
</feature>
<keyword evidence="3" id="KW-1185">Reference proteome</keyword>
<feature type="region of interest" description="Disordered" evidence="1">
    <location>
        <begin position="246"/>
        <end position="268"/>
    </location>
</feature>
<name>A0A178ZD24_9EURO</name>
<proteinExistence type="predicted"/>
<evidence type="ECO:0000313" key="2">
    <source>
        <dbReference type="EMBL" id="OAP57552.1"/>
    </source>
</evidence>
<comment type="caution">
    <text evidence="2">The sequence shown here is derived from an EMBL/GenBank/DDBJ whole genome shotgun (WGS) entry which is preliminary data.</text>
</comment>
<evidence type="ECO:0000313" key="3">
    <source>
        <dbReference type="Proteomes" id="UP000078343"/>
    </source>
</evidence>
<sequence>MGSMVDDSLDGGRHMPFLPEEIVSRIISAVVGDGLRVSTGAAQDDEVDRVTIRSLLATSVAARRETLRQVFRRPLRFRLGGEQGTCDCPPQLDIIGHKECRCTLLLQKIVRLPLARWTRVVVHFDPFPVQVDDGGGGDHNTGQTRQAEAEDEGDGTGGGGRGVAVRSEFRAAVQRVTHYSRSLATTLYYLLKQRANLSCEAACCGVIEMSRRRHYGPVYCSYDPKFPALPYDVDFVFETPPGPALTSTSRHCITPPGSGEEEDDDDDETHMPLWTMNMVDALLMPWWRFVSKRPPTARQITLPATIAAAFTMGRDRIATEFPHRPADVAERLQRDFGAFWAVRPGSISSSDDATAASLWPCVVKFDGSLEWYLSPAPLLKRKEKAVATTATTTKWTIRGVPVLRIEVPDRDSDDSSEGRWKGEFLASDG</sequence>
<dbReference type="AlphaFoldDB" id="A0A178ZD24"/>
<protein>
    <submittedName>
        <fullName evidence="2">Uncharacterized protein</fullName>
    </submittedName>
</protein>
<dbReference type="GeneID" id="30012458"/>
<feature type="compositionally biased region" description="Acidic residues" evidence="1">
    <location>
        <begin position="259"/>
        <end position="268"/>
    </location>
</feature>
<dbReference type="EMBL" id="LVYI01000007">
    <property type="protein sequence ID" value="OAP57552.1"/>
    <property type="molecule type" value="Genomic_DNA"/>
</dbReference>
<accession>A0A178ZD24</accession>
<dbReference type="Proteomes" id="UP000078343">
    <property type="component" value="Unassembled WGS sequence"/>
</dbReference>
<gene>
    <name evidence="2" type="ORF">AYL99_08290</name>
</gene>
<organism evidence="2 3">
    <name type="scientific">Fonsecaea erecta</name>
    <dbReference type="NCBI Taxonomy" id="1367422"/>
    <lineage>
        <taxon>Eukaryota</taxon>
        <taxon>Fungi</taxon>
        <taxon>Dikarya</taxon>
        <taxon>Ascomycota</taxon>
        <taxon>Pezizomycotina</taxon>
        <taxon>Eurotiomycetes</taxon>
        <taxon>Chaetothyriomycetidae</taxon>
        <taxon>Chaetothyriales</taxon>
        <taxon>Herpotrichiellaceae</taxon>
        <taxon>Fonsecaea</taxon>
    </lineage>
</organism>